<evidence type="ECO:0000259" key="2">
    <source>
        <dbReference type="Pfam" id="PF12245"/>
    </source>
</evidence>
<feature type="region of interest" description="Disordered" evidence="1">
    <location>
        <begin position="201"/>
        <end position="282"/>
    </location>
</feature>
<sequence length="346" mass="35822">MDALECALTKGTTASATGGACTMGTYHEGLPTEDGPWTLTIRAFDKAGNAQTRARTFTVDATVPTVAADGGPANPWAKKGTEVQVRPSGADANLDRVECLPPGGTWATCENSGWLRDLNEAEGLRKWQFRAVDKAGNTSTTAALSWISDGSGPVIAVSGLPAEGATIAPGDYTFGASATDAVSDVAVVECAWGPEEPFGSCPTEAAEAPRRRVHVRRQRGRRRGERLVARAAVHRQEPGPAGLRGQAEERGDAKPQPQPGTGTTAPIAGPGPTVTSSPRADRSAPVLTVTVVKTARSPLLRRGLRVTVDCSEACTGTATLTGPKGLKATAPVTRAGTVKLKVAAQR</sequence>
<evidence type="ECO:0000256" key="1">
    <source>
        <dbReference type="SAM" id="MobiDB-lite"/>
    </source>
</evidence>
<organism evidence="3">
    <name type="scientific">uncultured Solirubrobacteraceae bacterium</name>
    <dbReference type="NCBI Taxonomy" id="1162706"/>
    <lineage>
        <taxon>Bacteria</taxon>
        <taxon>Bacillati</taxon>
        <taxon>Actinomycetota</taxon>
        <taxon>Thermoleophilia</taxon>
        <taxon>Solirubrobacterales</taxon>
        <taxon>Solirubrobacteraceae</taxon>
        <taxon>environmental samples</taxon>
    </lineage>
</organism>
<feature type="compositionally biased region" description="Low complexity" evidence="1">
    <location>
        <begin position="259"/>
        <end position="273"/>
    </location>
</feature>
<feature type="domain" description="Ig-like" evidence="2">
    <location>
        <begin position="28"/>
        <end position="60"/>
    </location>
</feature>
<protein>
    <recommendedName>
        <fullName evidence="2">Ig-like domain-containing protein</fullName>
    </recommendedName>
</protein>
<accession>A0A6J4ST20</accession>
<proteinExistence type="predicted"/>
<name>A0A6J4ST20_9ACTN</name>
<evidence type="ECO:0000313" key="3">
    <source>
        <dbReference type="EMBL" id="CAA9504514.1"/>
    </source>
</evidence>
<dbReference type="AlphaFoldDB" id="A0A6J4ST20"/>
<feature type="compositionally biased region" description="Basic residues" evidence="1">
    <location>
        <begin position="211"/>
        <end position="224"/>
    </location>
</feature>
<dbReference type="InterPro" id="IPR022038">
    <property type="entry name" value="Ig-like_bact"/>
</dbReference>
<reference evidence="3" key="1">
    <citation type="submission" date="2020-02" db="EMBL/GenBank/DDBJ databases">
        <authorList>
            <person name="Meier V. D."/>
        </authorList>
    </citation>
    <scope>NUCLEOTIDE SEQUENCE</scope>
    <source>
        <strain evidence="3">AVDCRST_MAG85</strain>
    </source>
</reference>
<dbReference type="Pfam" id="PF12245">
    <property type="entry name" value="Big_3_2"/>
    <property type="match status" value="1"/>
</dbReference>
<dbReference type="EMBL" id="CADCVT010000212">
    <property type="protein sequence ID" value="CAA9504514.1"/>
    <property type="molecule type" value="Genomic_DNA"/>
</dbReference>
<gene>
    <name evidence="3" type="ORF">AVDCRST_MAG85-1966</name>
</gene>